<keyword evidence="3" id="KW-1185">Reference proteome</keyword>
<dbReference type="KEGG" id="pstg:E8M01_03515"/>
<dbReference type="AlphaFoldDB" id="A0A4D7B1K2"/>
<feature type="region of interest" description="Disordered" evidence="1">
    <location>
        <begin position="1"/>
        <end position="30"/>
    </location>
</feature>
<name>A0A4D7B1K2_9HYPH</name>
<dbReference type="Gene3D" id="3.30.110.170">
    <property type="entry name" value="Protein of unknown function (DUF541), domain 1"/>
    <property type="match status" value="1"/>
</dbReference>
<evidence type="ECO:0000256" key="1">
    <source>
        <dbReference type="SAM" id="MobiDB-lite"/>
    </source>
</evidence>
<dbReference type="GO" id="GO:0006974">
    <property type="term" value="P:DNA damage response"/>
    <property type="evidence" value="ECO:0007669"/>
    <property type="project" value="TreeGrafter"/>
</dbReference>
<dbReference type="InterPro" id="IPR007497">
    <property type="entry name" value="SIMPL/DUF541"/>
</dbReference>
<dbReference type="PANTHER" id="PTHR34387">
    <property type="entry name" value="SLR1258 PROTEIN"/>
    <property type="match status" value="1"/>
</dbReference>
<dbReference type="Pfam" id="PF04402">
    <property type="entry name" value="SIMPL"/>
    <property type="match status" value="1"/>
</dbReference>
<protein>
    <submittedName>
        <fullName evidence="2">DUF541 domain-containing protein</fullName>
    </submittedName>
</protein>
<dbReference type="OrthoDB" id="9813144at2"/>
<reference evidence="2 3" key="1">
    <citation type="submission" date="2019-04" db="EMBL/GenBank/DDBJ databases">
        <title>Phreatobacter aquaticus sp. nov.</title>
        <authorList>
            <person name="Choi A."/>
        </authorList>
    </citation>
    <scope>NUCLEOTIDE SEQUENCE [LARGE SCALE GENOMIC DNA]</scope>
    <source>
        <strain evidence="2 3">KCTC 52518</strain>
    </source>
</reference>
<dbReference type="Gene3D" id="3.30.70.2970">
    <property type="entry name" value="Protein of unknown function (DUF541), domain 2"/>
    <property type="match status" value="1"/>
</dbReference>
<dbReference type="InterPro" id="IPR052022">
    <property type="entry name" value="26kDa_periplasmic_antigen"/>
</dbReference>
<organism evidence="2 3">
    <name type="scientific">Phreatobacter stygius</name>
    <dbReference type="NCBI Taxonomy" id="1940610"/>
    <lineage>
        <taxon>Bacteria</taxon>
        <taxon>Pseudomonadati</taxon>
        <taxon>Pseudomonadota</taxon>
        <taxon>Alphaproteobacteria</taxon>
        <taxon>Hyphomicrobiales</taxon>
        <taxon>Phreatobacteraceae</taxon>
        <taxon>Phreatobacter</taxon>
    </lineage>
</organism>
<dbReference type="EMBL" id="CP039690">
    <property type="protein sequence ID" value="QCI63386.1"/>
    <property type="molecule type" value="Genomic_DNA"/>
</dbReference>
<evidence type="ECO:0000313" key="2">
    <source>
        <dbReference type="EMBL" id="QCI63386.1"/>
    </source>
</evidence>
<dbReference type="PANTHER" id="PTHR34387:SF1">
    <property type="entry name" value="PERIPLASMIC IMMUNOGENIC PROTEIN"/>
    <property type="match status" value="1"/>
</dbReference>
<dbReference type="Proteomes" id="UP000298781">
    <property type="component" value="Chromosome"/>
</dbReference>
<proteinExistence type="predicted"/>
<sequence>MVQDDIACPGADRPLACRRHPMTSRNDVQEQGTRFMSLPSRAGRALAISLSGLVTLAQPALAQPAPVAEPRLITMQGEGQAAANPDLAVVTGGTQIQARTARDAMEGNSRIMRAVQQALREVGVEERDISTSALSLQPTIEYQQNTNRPRVVGYSAGHQLTIRVRDLAKLGDVLDRMVTAGANQVDGLQLTVSDWSKKVDEARAAAIADAKRKASILAAAAGARIGRVMRIEEQGAAPPRPMPRMATAQAARADAVPVATGDQNFRMSVTVTWELVD</sequence>
<accession>A0A4D7B1K2</accession>
<evidence type="ECO:0000313" key="3">
    <source>
        <dbReference type="Proteomes" id="UP000298781"/>
    </source>
</evidence>
<gene>
    <name evidence="2" type="ORF">E8M01_03515</name>
</gene>